<sequence length="37" mass="4072">MLPVPPDVHGVFTDEYPMCYAGGSRWSTVGPDLPYTD</sequence>
<evidence type="ECO:0000313" key="1">
    <source>
        <dbReference type="EMBL" id="KFE68716.1"/>
    </source>
</evidence>
<name>A0A085WM03_9BACT</name>
<dbReference type="Proteomes" id="UP000028725">
    <property type="component" value="Unassembled WGS sequence"/>
</dbReference>
<accession>A0A085WM03</accession>
<comment type="caution">
    <text evidence="1">The sequence shown here is derived from an EMBL/GenBank/DDBJ whole genome shotgun (WGS) entry which is preliminary data.</text>
</comment>
<protein>
    <submittedName>
        <fullName evidence="1">Uncharacterized protein</fullName>
    </submittedName>
</protein>
<gene>
    <name evidence="1" type="ORF">DB31_7953</name>
</gene>
<reference evidence="1 2" key="1">
    <citation type="submission" date="2014-04" db="EMBL/GenBank/DDBJ databases">
        <title>Genome assembly of Hyalangium minutum DSM 14724.</title>
        <authorList>
            <person name="Sharma G."/>
            <person name="Subramanian S."/>
        </authorList>
    </citation>
    <scope>NUCLEOTIDE SEQUENCE [LARGE SCALE GENOMIC DNA]</scope>
    <source>
        <strain evidence="1 2">DSM 14724</strain>
    </source>
</reference>
<keyword evidence="2" id="KW-1185">Reference proteome</keyword>
<proteinExistence type="predicted"/>
<dbReference type="AlphaFoldDB" id="A0A085WM03"/>
<evidence type="ECO:0000313" key="2">
    <source>
        <dbReference type="Proteomes" id="UP000028725"/>
    </source>
</evidence>
<organism evidence="1 2">
    <name type="scientific">Hyalangium minutum</name>
    <dbReference type="NCBI Taxonomy" id="394096"/>
    <lineage>
        <taxon>Bacteria</taxon>
        <taxon>Pseudomonadati</taxon>
        <taxon>Myxococcota</taxon>
        <taxon>Myxococcia</taxon>
        <taxon>Myxococcales</taxon>
        <taxon>Cystobacterineae</taxon>
        <taxon>Archangiaceae</taxon>
        <taxon>Hyalangium</taxon>
    </lineage>
</organism>
<dbReference type="EMBL" id="JMCB01000006">
    <property type="protein sequence ID" value="KFE68716.1"/>
    <property type="molecule type" value="Genomic_DNA"/>
</dbReference>